<dbReference type="InterPro" id="IPR027417">
    <property type="entry name" value="P-loop_NTPase"/>
</dbReference>
<dbReference type="SUPFAM" id="SSF55464">
    <property type="entry name" value="Origin of replication-binding domain, RBD-like"/>
    <property type="match status" value="1"/>
</dbReference>
<dbReference type="Proteomes" id="UP000190018">
    <property type="component" value="Unassembled WGS sequence"/>
</dbReference>
<dbReference type="NCBIfam" id="TIGR02686">
    <property type="entry name" value="relax_trwC"/>
    <property type="match status" value="1"/>
</dbReference>
<dbReference type="SUPFAM" id="SSF52540">
    <property type="entry name" value="P-loop containing nucleoside triphosphate hydrolases"/>
    <property type="match status" value="2"/>
</dbReference>
<reference evidence="2 3" key="1">
    <citation type="submission" date="2015-12" db="EMBL/GenBank/DDBJ databases">
        <authorList>
            <person name="Bansal K."/>
            <person name="Midha S."/>
            <person name="Patil P.B."/>
        </authorList>
    </citation>
    <scope>NUCLEOTIDE SEQUENCE [LARGE SCALE GENOMIC DNA]</scope>
    <source>
        <strain evidence="2 3">LMG21719</strain>
    </source>
</reference>
<dbReference type="RefSeq" id="WP_078589454.1">
    <property type="nucleotide sequence ID" value="NZ_LOJT01000048.1"/>
</dbReference>
<proteinExistence type="predicted"/>
<evidence type="ECO:0000313" key="3">
    <source>
        <dbReference type="Proteomes" id="UP000190018"/>
    </source>
</evidence>
<organism evidence="2 3">
    <name type="scientific">Xanthomonas cissicola</name>
    <dbReference type="NCBI Taxonomy" id="86186"/>
    <lineage>
        <taxon>Bacteria</taxon>
        <taxon>Pseudomonadati</taxon>
        <taxon>Pseudomonadota</taxon>
        <taxon>Gammaproteobacteria</taxon>
        <taxon>Lysobacterales</taxon>
        <taxon>Lysobacteraceae</taxon>
        <taxon>Xanthomonas</taxon>
    </lineage>
</organism>
<dbReference type="InterPro" id="IPR014059">
    <property type="entry name" value="TraI/TrwC_relax"/>
</dbReference>
<comment type="caution">
    <text evidence="2">The sequence shown here is derived from an EMBL/GenBank/DDBJ whole genome shotgun (WGS) entry which is preliminary data.</text>
</comment>
<keyword evidence="3" id="KW-1185">Reference proteome</keyword>
<gene>
    <name evidence="2" type="ORF">Xant_18370</name>
</gene>
<dbReference type="InterPro" id="IPR014862">
    <property type="entry name" value="TrwC"/>
</dbReference>
<accession>A0ABX3M2N9</accession>
<dbReference type="Gene3D" id="3.40.50.300">
    <property type="entry name" value="P-loop containing nucleotide triphosphate hydrolases"/>
    <property type="match status" value="2"/>
</dbReference>
<dbReference type="NCBIfam" id="NF041492">
    <property type="entry name" value="MobF"/>
    <property type="match status" value="1"/>
</dbReference>
<dbReference type="Pfam" id="PF08751">
    <property type="entry name" value="TrwC"/>
    <property type="match status" value="1"/>
</dbReference>
<evidence type="ECO:0000313" key="2">
    <source>
        <dbReference type="EMBL" id="OOW73369.1"/>
    </source>
</evidence>
<dbReference type="Pfam" id="PF13604">
    <property type="entry name" value="AAA_30"/>
    <property type="match status" value="1"/>
</dbReference>
<name>A0ABX3M2N9_9XANT</name>
<feature type="domain" description="TrwC relaxase" evidence="1">
    <location>
        <begin position="15"/>
        <end position="286"/>
    </location>
</feature>
<feature type="non-terminal residue" evidence="2">
    <location>
        <position position="897"/>
    </location>
</feature>
<sequence>MLNVTPIRGNNQYAAAHYFSAADDYYAKENPGEWQGQGAQVLGLTGPVEQAQLSRLLDGRLPNGERIQTTFDPTDNKKRIGLDLTFSAPKSVSMQALVAGDKDVTAAHDRAVTRALEQVERLAEARKKVKGKSYRERTGNMVIGKFRHEMSRAKDPQLHTHSVVLNMTQRADGAWRALSNEDIFRVQHEVDALYKAELARGLQALGYAIRLVDDQGNFELDHISRDQIEAFSARSRLIEEALANEGKTRATATTLEKQIISLATRPRKDESDRDLVKQYWVEKSREFGIDYGPRSQLDGRTYEAGDSFGGRGRERGDAGDRIAATNLPARLTPAQAVVQYAINHLTEREAVVRETALTATALRRAVGLAGPDEVRAEIKRLVGQGALIEAVPAYRMADRKDGPALSSAGWKSYLQDLKGWSDKQAQQYVSNAIKQGSLVPAEKRYTTQKALAREKAILAIERTGRGAIEPIMTAAAVKTALESSALNAGQRFAVETIVSTKNRFVGIQGDAGTGKTYTVNQAVALIKQASAVSEGYRTVALAPYGNQVKALKNEGLEAHTLASFLRTKDKPIDCKTIIVLDESGVVGARQMEQVMRIVEKAGARMVLLGDTKQTEAIEAGKPFAQLQQDGMQTARISEIQRQKDHELKTAVEQAAEGRVTQSLAHIKHVEELKEPTERHRAIVNDYIQLTEPERRETLIVAGTNEARREINRMVRESLDLTGKGREFETLTRVDLTQAQRRFAPSYQPGMVIQPEKDYQKAGLTRGETYRVKEALPGNALVLHRQDGTTTTINPRKATQLSVYHLERAELSVGDTVRINRNDPGRDLTNGDRMRVAGVIGGVVKLESVEERDGRPARALELPVNKPLHLEHAYASTVHSAQGLSNDRVLIAPDTKNG</sequence>
<evidence type="ECO:0000259" key="1">
    <source>
        <dbReference type="Pfam" id="PF08751"/>
    </source>
</evidence>
<dbReference type="EMBL" id="LOJT01000048">
    <property type="protein sequence ID" value="OOW73369.1"/>
    <property type="molecule type" value="Genomic_DNA"/>
</dbReference>
<dbReference type="Gene3D" id="2.30.30.940">
    <property type="match status" value="1"/>
</dbReference>
<protein>
    <submittedName>
        <fullName evidence="2">AAA family ATPase</fullName>
    </submittedName>
</protein>
<dbReference type="CDD" id="cd17933">
    <property type="entry name" value="DEXSc_RecD-like"/>
    <property type="match status" value="1"/>
</dbReference>